<feature type="domain" description="Polypeptide-transport-associated ShlB-type" evidence="2">
    <location>
        <begin position="66"/>
        <end position="139"/>
    </location>
</feature>
<keyword evidence="4" id="KW-1185">Reference proteome</keyword>
<comment type="caution">
    <text evidence="3">The sequence shown here is derived from an EMBL/GenBank/DDBJ whole genome shotgun (WGS) entry which is preliminary data.</text>
</comment>
<organism evidence="3 4">
    <name type="scientific">Vibrio olivae</name>
    <dbReference type="NCBI Taxonomy" id="1243002"/>
    <lineage>
        <taxon>Bacteria</taxon>
        <taxon>Pseudomonadati</taxon>
        <taxon>Pseudomonadota</taxon>
        <taxon>Gammaproteobacteria</taxon>
        <taxon>Vibrionales</taxon>
        <taxon>Vibrionaceae</taxon>
        <taxon>Vibrio</taxon>
    </lineage>
</organism>
<dbReference type="PANTHER" id="PTHR34597:SF3">
    <property type="entry name" value="OUTER MEMBRANE TRANSPORTER CDIB"/>
    <property type="match status" value="1"/>
</dbReference>
<name>A0ABV5HM48_9VIBR</name>
<evidence type="ECO:0000313" key="3">
    <source>
        <dbReference type="EMBL" id="MFB9135326.1"/>
    </source>
</evidence>
<evidence type="ECO:0000313" key="4">
    <source>
        <dbReference type="Proteomes" id="UP001589645"/>
    </source>
</evidence>
<dbReference type="Pfam" id="PF08479">
    <property type="entry name" value="POTRA_2"/>
    <property type="match status" value="1"/>
</dbReference>
<dbReference type="EMBL" id="JBHMEP010000002">
    <property type="protein sequence ID" value="MFB9135326.1"/>
    <property type="molecule type" value="Genomic_DNA"/>
</dbReference>
<gene>
    <name evidence="3" type="ORF">ACFFUV_10165</name>
</gene>
<feature type="chain" id="PRO_5047066152" evidence="1">
    <location>
        <begin position="24"/>
        <end position="552"/>
    </location>
</feature>
<evidence type="ECO:0000259" key="2">
    <source>
        <dbReference type="Pfam" id="PF08479"/>
    </source>
</evidence>
<sequence>MKTNVWKCIILCYSLTFSHASLSVEPPLIVDPKQKQFDEQTRSTTSSSLLVPDVVAEVSEQAEEEIANIHFAGGTVIPLPILTKQVKPLLRQPFDGQEVSKTLQAITEEYQKRGYPLSYATAAEESFNQGKLTITLIEGYIARSEVIINHQDIREKVSKILAPVLAEKPLQRKTLERAVLLVNRIPGYKFNIQLPKPKTLSGATSIRIEVQRYRSLEPILAFSKQQYSDESLSASIKFNSFDDFFSQATITSLVPLKDKDERYFAFGIENDWLANGLRGSLLVDFYQDKSQSDLLFNGFDLDYQQDTKRLTIDYSLSYPLLLTSEQQLTLGAGIKHVNEDNRYRLDSQGNMVGQVESDVSYSLAQISIDYSQLFGDFALISNLEISNNIDLGQSSEEQDGFYDRGFFIYDATVHLRYQFLQYWRADLRLNGVYTNDNIATNEHVSYGGARYGSGYPEGQAEGQRGYGGYLKLLREFSMGKFHMSPYLLMDTAHSEFNQGQLKRNLSSVAIGAEFGEHSIYSFGVEYAQPMEDDNVITGDKSPIYNVRFSWQI</sequence>
<dbReference type="PANTHER" id="PTHR34597">
    <property type="entry name" value="SLR1661 PROTEIN"/>
    <property type="match status" value="1"/>
</dbReference>
<dbReference type="Gene3D" id="3.10.20.310">
    <property type="entry name" value="membrane protein fhac"/>
    <property type="match status" value="1"/>
</dbReference>
<dbReference type="RefSeq" id="WP_390192071.1">
    <property type="nucleotide sequence ID" value="NZ_JBHMEP010000002.1"/>
</dbReference>
<reference evidence="3 4" key="1">
    <citation type="submission" date="2024-09" db="EMBL/GenBank/DDBJ databases">
        <authorList>
            <person name="Sun Q."/>
            <person name="Mori K."/>
        </authorList>
    </citation>
    <scope>NUCLEOTIDE SEQUENCE [LARGE SCALE GENOMIC DNA]</scope>
    <source>
        <strain evidence="3 4">CECT 8064</strain>
    </source>
</reference>
<keyword evidence="1" id="KW-0732">Signal</keyword>
<dbReference type="Gene3D" id="2.40.160.50">
    <property type="entry name" value="membrane protein fhac: a member of the omp85/tpsb transporter family"/>
    <property type="match status" value="1"/>
</dbReference>
<evidence type="ECO:0000256" key="1">
    <source>
        <dbReference type="SAM" id="SignalP"/>
    </source>
</evidence>
<dbReference type="InterPro" id="IPR051544">
    <property type="entry name" value="TPS_OM_transporter"/>
</dbReference>
<dbReference type="InterPro" id="IPR013686">
    <property type="entry name" value="Polypept-transport_assoc_ShlB"/>
</dbReference>
<accession>A0ABV5HM48</accession>
<dbReference type="Proteomes" id="UP001589645">
    <property type="component" value="Unassembled WGS sequence"/>
</dbReference>
<protein>
    <submittedName>
        <fullName evidence="3">POTRA domain-containing protein</fullName>
    </submittedName>
</protein>
<proteinExistence type="predicted"/>
<feature type="signal peptide" evidence="1">
    <location>
        <begin position="1"/>
        <end position="23"/>
    </location>
</feature>